<dbReference type="InterPro" id="IPR052399">
    <property type="entry name" value="Phage_Baseplate_Assmbl_Protein"/>
</dbReference>
<dbReference type="EMBL" id="BK014840">
    <property type="protein sequence ID" value="DAD78228.1"/>
    <property type="molecule type" value="Genomic_DNA"/>
</dbReference>
<comment type="similarity">
    <text evidence="1">Belongs to the Mu gp47/PBSX XkdT family.</text>
</comment>
<protein>
    <submittedName>
        <fullName evidence="4">Baseplate J like protein</fullName>
    </submittedName>
</protein>
<dbReference type="PANTHER" id="PTHR37829:SF3">
    <property type="entry name" value="PROTEIN JAYE-RELATED"/>
    <property type="match status" value="1"/>
</dbReference>
<dbReference type="PANTHER" id="PTHR37829">
    <property type="entry name" value="PHAGE-LIKE ELEMENT PBSX PROTEIN XKDT"/>
    <property type="match status" value="1"/>
</dbReference>
<dbReference type="Pfam" id="PF26079">
    <property type="entry name" value="Baseplate_J_C"/>
    <property type="match status" value="1"/>
</dbReference>
<evidence type="ECO:0000313" key="4">
    <source>
        <dbReference type="EMBL" id="DAD78228.1"/>
    </source>
</evidence>
<sequence length="344" mass="37087">MYENMTYENILQGMLNRVPDDIDKREGSVIYDALAPAAYFLADQYFQLENFVDLVLPDTALGEYLDRAVSAYGIDRKPATAAVRKMTTSDPVAIGTRWGINGLVYVVNEEVTEMEYVVICETSGEIGNQYSGELQASSAVSGVTATLGDIITAGVDEESDDAMRARFYEKVRLPATSGNAYHYQQWALEVSGVGAAKVFPLDNGPGTVGILVVDNDMSVSEGLPEKVAAYIETVRPIGATITVSSPTSQNIEISANVLLDGSKSLDDVKTTYASVLKEFLKDTVFTSYRVSYAKLGSLLLDIPGVEDFDTFVLNGGTGNVIIGEKQIPVPGNVNLVEVRTVGLD</sequence>
<feature type="domain" description="Baseplate J-like C-terminal" evidence="3">
    <location>
        <begin position="251"/>
        <end position="335"/>
    </location>
</feature>
<dbReference type="Pfam" id="PF26078">
    <property type="entry name" value="Baseplate_J_M"/>
    <property type="match status" value="1"/>
</dbReference>
<reference evidence="4" key="1">
    <citation type="journal article" date="2021" name="Proc. Natl. Acad. Sci. U.S.A.">
        <title>A Catalog of Tens of Thousands of Viruses from Human Metagenomes Reveals Hidden Associations with Chronic Diseases.</title>
        <authorList>
            <person name="Tisza M.J."/>
            <person name="Buck C.B."/>
        </authorList>
    </citation>
    <scope>NUCLEOTIDE SEQUENCE</scope>
    <source>
        <strain evidence="4">CtMvU7</strain>
    </source>
</reference>
<evidence type="ECO:0000259" key="3">
    <source>
        <dbReference type="Pfam" id="PF26079"/>
    </source>
</evidence>
<feature type="domain" description="Baseplate J-like central" evidence="2">
    <location>
        <begin position="175"/>
        <end position="244"/>
    </location>
</feature>
<evidence type="ECO:0000259" key="2">
    <source>
        <dbReference type="Pfam" id="PF26078"/>
    </source>
</evidence>
<evidence type="ECO:0000256" key="1">
    <source>
        <dbReference type="ARBA" id="ARBA00038087"/>
    </source>
</evidence>
<proteinExistence type="inferred from homology"/>
<dbReference type="InterPro" id="IPR058531">
    <property type="entry name" value="Baseplate_J_M"/>
</dbReference>
<name>A0A8S5M7N7_9CAUD</name>
<dbReference type="InterPro" id="IPR058530">
    <property type="entry name" value="Baseplate_J-like_C"/>
</dbReference>
<organism evidence="4">
    <name type="scientific">Myoviridae sp. ctMvU7</name>
    <dbReference type="NCBI Taxonomy" id="2826642"/>
    <lineage>
        <taxon>Viruses</taxon>
        <taxon>Duplodnaviria</taxon>
        <taxon>Heunggongvirae</taxon>
        <taxon>Uroviricota</taxon>
        <taxon>Caudoviricetes</taxon>
    </lineage>
</organism>
<accession>A0A8S5M7N7</accession>